<evidence type="ECO:0000313" key="2">
    <source>
        <dbReference type="EMBL" id="KAG0009725.1"/>
    </source>
</evidence>
<feature type="region of interest" description="Disordered" evidence="1">
    <location>
        <begin position="42"/>
        <end position="70"/>
    </location>
</feature>
<evidence type="ECO:0000256" key="1">
    <source>
        <dbReference type="SAM" id="MobiDB-lite"/>
    </source>
</evidence>
<accession>A0A9P6MR60</accession>
<proteinExistence type="predicted"/>
<sequence>SFFERLFRRVVLNYIPSWIQARNNIKVSSYRPQLTWLPFAPNHGTGPVLPQRPSKRYQEEQKRARATSTA</sequence>
<protein>
    <submittedName>
        <fullName evidence="2">Uncharacterized protein</fullName>
    </submittedName>
</protein>
<dbReference type="Proteomes" id="UP000703661">
    <property type="component" value="Unassembled WGS sequence"/>
</dbReference>
<reference evidence="2" key="1">
    <citation type="journal article" date="2020" name="Fungal Divers.">
        <title>Resolving the Mortierellaceae phylogeny through synthesis of multi-gene phylogenetics and phylogenomics.</title>
        <authorList>
            <person name="Vandepol N."/>
            <person name="Liber J."/>
            <person name="Desiro A."/>
            <person name="Na H."/>
            <person name="Kennedy M."/>
            <person name="Barry K."/>
            <person name="Grigoriev I.V."/>
            <person name="Miller A.N."/>
            <person name="O'Donnell K."/>
            <person name="Stajich J.E."/>
            <person name="Bonito G."/>
        </authorList>
    </citation>
    <scope>NUCLEOTIDE SEQUENCE</scope>
    <source>
        <strain evidence="2">NRRL 2769</strain>
    </source>
</reference>
<evidence type="ECO:0000313" key="3">
    <source>
        <dbReference type="Proteomes" id="UP000703661"/>
    </source>
</evidence>
<dbReference type="AlphaFoldDB" id="A0A9P6MR60"/>
<feature type="non-terminal residue" evidence="2">
    <location>
        <position position="1"/>
    </location>
</feature>
<name>A0A9P6MR60_9FUNG</name>
<keyword evidence="3" id="KW-1185">Reference proteome</keyword>
<dbReference type="EMBL" id="JAAAID010001515">
    <property type="protein sequence ID" value="KAG0009725.1"/>
    <property type="molecule type" value="Genomic_DNA"/>
</dbReference>
<gene>
    <name evidence="2" type="ORF">BGZ80_002127</name>
</gene>
<comment type="caution">
    <text evidence="2">The sequence shown here is derived from an EMBL/GenBank/DDBJ whole genome shotgun (WGS) entry which is preliminary data.</text>
</comment>
<organism evidence="2 3">
    <name type="scientific">Entomortierella chlamydospora</name>
    <dbReference type="NCBI Taxonomy" id="101097"/>
    <lineage>
        <taxon>Eukaryota</taxon>
        <taxon>Fungi</taxon>
        <taxon>Fungi incertae sedis</taxon>
        <taxon>Mucoromycota</taxon>
        <taxon>Mortierellomycotina</taxon>
        <taxon>Mortierellomycetes</taxon>
        <taxon>Mortierellales</taxon>
        <taxon>Mortierellaceae</taxon>
        <taxon>Entomortierella</taxon>
    </lineage>
</organism>